<dbReference type="GO" id="GO:0007234">
    <property type="term" value="P:osmosensory signaling via phosphorelay pathway"/>
    <property type="evidence" value="ECO:0007669"/>
    <property type="project" value="TreeGrafter"/>
</dbReference>
<dbReference type="SMART" id="SM00387">
    <property type="entry name" value="HATPase_c"/>
    <property type="match status" value="1"/>
</dbReference>
<keyword evidence="3 6" id="KW-0597">Phosphoprotein</keyword>
<proteinExistence type="predicted"/>
<evidence type="ECO:0000256" key="3">
    <source>
        <dbReference type="ARBA" id="ARBA00022553"/>
    </source>
</evidence>
<feature type="domain" description="Histidine kinase" evidence="7">
    <location>
        <begin position="186"/>
        <end position="410"/>
    </location>
</feature>
<feature type="domain" description="Response regulatory" evidence="8">
    <location>
        <begin position="1"/>
        <end position="118"/>
    </location>
</feature>
<reference evidence="10" key="1">
    <citation type="submission" date="2016-04" db="EMBL/GenBank/DDBJ databases">
        <authorList>
            <person name="Chen L."/>
            <person name="Zhuang W."/>
            <person name="Wang G."/>
        </authorList>
    </citation>
    <scope>NUCLEOTIDE SEQUENCE [LARGE SCALE GENOMIC DNA]</scope>
    <source>
        <strain evidence="10">208</strain>
    </source>
</reference>
<protein>
    <recommendedName>
        <fullName evidence="2">histidine kinase</fullName>
        <ecNumber evidence="2">2.7.13.3</ecNumber>
    </recommendedName>
</protein>
<dbReference type="InterPro" id="IPR011006">
    <property type="entry name" value="CheY-like_superfamily"/>
</dbReference>
<dbReference type="InterPro" id="IPR050351">
    <property type="entry name" value="BphY/WalK/GraS-like"/>
</dbReference>
<dbReference type="PRINTS" id="PR00344">
    <property type="entry name" value="BCTRLSENSOR"/>
</dbReference>
<dbReference type="Pfam" id="PF00512">
    <property type="entry name" value="HisKA"/>
    <property type="match status" value="1"/>
</dbReference>
<dbReference type="Proteomes" id="UP000192276">
    <property type="component" value="Unassembled WGS sequence"/>
</dbReference>
<dbReference type="InterPro" id="IPR036097">
    <property type="entry name" value="HisK_dim/P_sf"/>
</dbReference>
<dbReference type="EC" id="2.7.13.3" evidence="2"/>
<accession>A0A1V9FE84</accession>
<gene>
    <name evidence="9" type="ORF">A4R26_05605</name>
</gene>
<evidence type="ECO:0000313" key="10">
    <source>
        <dbReference type="Proteomes" id="UP000192276"/>
    </source>
</evidence>
<evidence type="ECO:0000256" key="5">
    <source>
        <dbReference type="ARBA" id="ARBA00022777"/>
    </source>
</evidence>
<dbReference type="SUPFAM" id="SSF47384">
    <property type="entry name" value="Homodimeric domain of signal transducing histidine kinase"/>
    <property type="match status" value="1"/>
</dbReference>
<dbReference type="Pfam" id="PF02518">
    <property type="entry name" value="HATPase_c"/>
    <property type="match status" value="1"/>
</dbReference>
<dbReference type="Gene3D" id="3.40.50.2300">
    <property type="match status" value="1"/>
</dbReference>
<keyword evidence="10" id="KW-1185">Reference proteome</keyword>
<dbReference type="InterPro" id="IPR036890">
    <property type="entry name" value="HATPase_C_sf"/>
</dbReference>
<dbReference type="InterPro" id="IPR003661">
    <property type="entry name" value="HisK_dim/P_dom"/>
</dbReference>
<dbReference type="AlphaFoldDB" id="A0A1V9FE84"/>
<dbReference type="OrthoDB" id="9781208at2"/>
<sequence length="415" mass="47174">MILIVDDKYENLFSLKTLLQLYAYDTDTAASGEEALKKILKNEYSVIILDVQMPDMDGYEVAEAISGLNKTRDIPIIFLSAVNIDKRFIAKGYDSGGVDYITKPFDNDLLLMKVKTFHRLYTQRQELKQVEEALRREIEIRKKSQQEVEQINSLLEFKVEERTRDLLQLNKDLENRNAELAQYAYLASHDLQEPLRKIITFIKIIEEKYLKNIPEAKTEMSKVITSSERMRNLINALLSYSKLSAVSLFTPVNVNEVVKDALADLELTIKEKQALIDVTHLPEIEAIPGQMRQMFQNLLSNALKFSKTGVRPQINICHEAVNELSLEAAPDKNGKFIRIHITDNGIGLDESYIDKIFVIFQRLHGKAQYEGTGIGLAIVKKIVEKHNGIIGVKSREGEGSTFTIVLPVKQSNSTN</sequence>
<dbReference type="CDD" id="cd00082">
    <property type="entry name" value="HisKA"/>
    <property type="match status" value="1"/>
</dbReference>
<dbReference type="Gene3D" id="1.10.287.130">
    <property type="match status" value="1"/>
</dbReference>
<dbReference type="FunFam" id="3.30.565.10:FF:000006">
    <property type="entry name" value="Sensor histidine kinase WalK"/>
    <property type="match status" value="1"/>
</dbReference>
<name>A0A1V9FE84_9BACT</name>
<dbReference type="STRING" id="550983.A4R26_05605"/>
<dbReference type="SUPFAM" id="SSF52172">
    <property type="entry name" value="CheY-like"/>
    <property type="match status" value="1"/>
</dbReference>
<feature type="modified residue" description="4-aspartylphosphate" evidence="6">
    <location>
        <position position="50"/>
    </location>
</feature>
<dbReference type="SMART" id="SM00448">
    <property type="entry name" value="REC"/>
    <property type="match status" value="1"/>
</dbReference>
<keyword evidence="4" id="KW-0808">Transferase</keyword>
<dbReference type="PROSITE" id="PS50109">
    <property type="entry name" value="HIS_KIN"/>
    <property type="match status" value="1"/>
</dbReference>
<dbReference type="Gene3D" id="3.30.565.10">
    <property type="entry name" value="Histidine kinase-like ATPase, C-terminal domain"/>
    <property type="match status" value="1"/>
</dbReference>
<dbReference type="SUPFAM" id="SSF55874">
    <property type="entry name" value="ATPase domain of HSP90 chaperone/DNA topoisomerase II/histidine kinase"/>
    <property type="match status" value="1"/>
</dbReference>
<dbReference type="PANTHER" id="PTHR42878">
    <property type="entry name" value="TWO-COMPONENT HISTIDINE KINASE"/>
    <property type="match status" value="1"/>
</dbReference>
<dbReference type="PANTHER" id="PTHR42878:SF15">
    <property type="entry name" value="BACTERIOPHYTOCHROME"/>
    <property type="match status" value="1"/>
</dbReference>
<dbReference type="GO" id="GO:0030295">
    <property type="term" value="F:protein kinase activator activity"/>
    <property type="evidence" value="ECO:0007669"/>
    <property type="project" value="TreeGrafter"/>
</dbReference>
<evidence type="ECO:0000256" key="4">
    <source>
        <dbReference type="ARBA" id="ARBA00022679"/>
    </source>
</evidence>
<dbReference type="InterPro" id="IPR003594">
    <property type="entry name" value="HATPase_dom"/>
</dbReference>
<evidence type="ECO:0000313" key="9">
    <source>
        <dbReference type="EMBL" id="OQP56632.1"/>
    </source>
</evidence>
<evidence type="ECO:0000259" key="7">
    <source>
        <dbReference type="PROSITE" id="PS50109"/>
    </source>
</evidence>
<evidence type="ECO:0000256" key="2">
    <source>
        <dbReference type="ARBA" id="ARBA00012438"/>
    </source>
</evidence>
<keyword evidence="5 9" id="KW-0418">Kinase</keyword>
<dbReference type="EMBL" id="LWBP01000199">
    <property type="protein sequence ID" value="OQP56632.1"/>
    <property type="molecule type" value="Genomic_DNA"/>
</dbReference>
<dbReference type="Pfam" id="PF00072">
    <property type="entry name" value="Response_reg"/>
    <property type="match status" value="1"/>
</dbReference>
<dbReference type="PROSITE" id="PS50110">
    <property type="entry name" value="RESPONSE_REGULATORY"/>
    <property type="match status" value="1"/>
</dbReference>
<dbReference type="RefSeq" id="WP_081168877.1">
    <property type="nucleotide sequence ID" value="NZ_LWBP01000199.1"/>
</dbReference>
<dbReference type="GO" id="GO:0000155">
    <property type="term" value="F:phosphorelay sensor kinase activity"/>
    <property type="evidence" value="ECO:0007669"/>
    <property type="project" value="InterPro"/>
</dbReference>
<comment type="catalytic activity">
    <reaction evidence="1">
        <text>ATP + protein L-histidine = ADP + protein N-phospho-L-histidine.</text>
        <dbReference type="EC" id="2.7.13.3"/>
    </reaction>
</comment>
<organism evidence="9 10">
    <name type="scientific">Niastella populi</name>
    <dbReference type="NCBI Taxonomy" id="550983"/>
    <lineage>
        <taxon>Bacteria</taxon>
        <taxon>Pseudomonadati</taxon>
        <taxon>Bacteroidota</taxon>
        <taxon>Chitinophagia</taxon>
        <taxon>Chitinophagales</taxon>
        <taxon>Chitinophagaceae</taxon>
        <taxon>Niastella</taxon>
    </lineage>
</organism>
<dbReference type="InterPro" id="IPR004358">
    <property type="entry name" value="Sig_transdc_His_kin-like_C"/>
</dbReference>
<dbReference type="SMART" id="SM00388">
    <property type="entry name" value="HisKA"/>
    <property type="match status" value="1"/>
</dbReference>
<evidence type="ECO:0000256" key="6">
    <source>
        <dbReference type="PROSITE-ProRule" id="PRU00169"/>
    </source>
</evidence>
<evidence type="ECO:0000259" key="8">
    <source>
        <dbReference type="PROSITE" id="PS50110"/>
    </source>
</evidence>
<evidence type="ECO:0000256" key="1">
    <source>
        <dbReference type="ARBA" id="ARBA00000085"/>
    </source>
</evidence>
<dbReference type="InterPro" id="IPR001789">
    <property type="entry name" value="Sig_transdc_resp-reg_receiver"/>
</dbReference>
<comment type="caution">
    <text evidence="9">The sequence shown here is derived from an EMBL/GenBank/DDBJ whole genome shotgun (WGS) entry which is preliminary data.</text>
</comment>
<dbReference type="InterPro" id="IPR005467">
    <property type="entry name" value="His_kinase_dom"/>
</dbReference>
<dbReference type="GO" id="GO:0000156">
    <property type="term" value="F:phosphorelay response regulator activity"/>
    <property type="evidence" value="ECO:0007669"/>
    <property type="project" value="TreeGrafter"/>
</dbReference>